<feature type="coiled-coil region" evidence="2">
    <location>
        <begin position="117"/>
        <end position="183"/>
    </location>
</feature>
<accession>A0A1D2M8U0</accession>
<dbReference type="EMBL" id="LJIJ01002671">
    <property type="protein sequence ID" value="ODM89406.1"/>
    <property type="molecule type" value="Genomic_DNA"/>
</dbReference>
<evidence type="ECO:0000256" key="3">
    <source>
        <dbReference type="SAM" id="MobiDB-lite"/>
    </source>
</evidence>
<keyword evidence="1" id="KW-0479">Metal-binding</keyword>
<evidence type="ECO:0000313" key="6">
    <source>
        <dbReference type="Proteomes" id="UP000094527"/>
    </source>
</evidence>
<organism evidence="5 6">
    <name type="scientific">Orchesella cincta</name>
    <name type="common">Springtail</name>
    <name type="synonym">Podura cincta</name>
    <dbReference type="NCBI Taxonomy" id="48709"/>
    <lineage>
        <taxon>Eukaryota</taxon>
        <taxon>Metazoa</taxon>
        <taxon>Ecdysozoa</taxon>
        <taxon>Arthropoda</taxon>
        <taxon>Hexapoda</taxon>
        <taxon>Collembola</taxon>
        <taxon>Entomobryomorpha</taxon>
        <taxon>Entomobryoidea</taxon>
        <taxon>Orchesellidae</taxon>
        <taxon>Orchesellinae</taxon>
        <taxon>Orchesella</taxon>
    </lineage>
</organism>
<dbReference type="AlphaFoldDB" id="A0A1D2M8U0"/>
<reference evidence="5 6" key="1">
    <citation type="journal article" date="2016" name="Genome Biol. Evol.">
        <title>Gene Family Evolution Reflects Adaptation to Soil Environmental Stressors in the Genome of the Collembolan Orchesella cincta.</title>
        <authorList>
            <person name="Faddeeva-Vakhrusheva A."/>
            <person name="Derks M.F."/>
            <person name="Anvar S.Y."/>
            <person name="Agamennone V."/>
            <person name="Suring W."/>
            <person name="Smit S."/>
            <person name="van Straalen N.M."/>
            <person name="Roelofs D."/>
        </authorList>
    </citation>
    <scope>NUCLEOTIDE SEQUENCE [LARGE SCALE GENOMIC DNA]</scope>
    <source>
        <tissue evidence="5">Mixed pool</tissue>
    </source>
</reference>
<dbReference type="Gene3D" id="3.30.160.60">
    <property type="entry name" value="Classic Zinc Finger"/>
    <property type="match status" value="1"/>
</dbReference>
<keyword evidence="1" id="KW-0863">Zinc-finger</keyword>
<feature type="compositionally biased region" description="Basic residues" evidence="3">
    <location>
        <begin position="376"/>
        <end position="393"/>
    </location>
</feature>
<feature type="domain" description="C2H2-type" evidence="4">
    <location>
        <begin position="355"/>
        <end position="383"/>
    </location>
</feature>
<evidence type="ECO:0000259" key="4">
    <source>
        <dbReference type="PROSITE" id="PS50157"/>
    </source>
</evidence>
<evidence type="ECO:0000256" key="2">
    <source>
        <dbReference type="SAM" id="Coils"/>
    </source>
</evidence>
<gene>
    <name evidence="5" type="ORF">Ocin01_17279</name>
</gene>
<dbReference type="SMART" id="SM00355">
    <property type="entry name" value="ZnF_C2H2"/>
    <property type="match status" value="2"/>
</dbReference>
<feature type="compositionally biased region" description="Basic and acidic residues" evidence="3">
    <location>
        <begin position="394"/>
        <end position="403"/>
    </location>
</feature>
<feature type="region of interest" description="Disordered" evidence="3">
    <location>
        <begin position="376"/>
        <end position="403"/>
    </location>
</feature>
<evidence type="ECO:0000256" key="1">
    <source>
        <dbReference type="PROSITE-ProRule" id="PRU00042"/>
    </source>
</evidence>
<name>A0A1D2M8U0_ORCCI</name>
<dbReference type="PROSITE" id="PS00028">
    <property type="entry name" value="ZINC_FINGER_C2H2_1"/>
    <property type="match status" value="2"/>
</dbReference>
<protein>
    <recommendedName>
        <fullName evidence="4">C2H2-type domain-containing protein</fullName>
    </recommendedName>
</protein>
<keyword evidence="6" id="KW-1185">Reference proteome</keyword>
<keyword evidence="2" id="KW-0175">Coiled coil</keyword>
<dbReference type="InterPro" id="IPR013087">
    <property type="entry name" value="Znf_C2H2_type"/>
</dbReference>
<evidence type="ECO:0000313" key="5">
    <source>
        <dbReference type="EMBL" id="ODM89406.1"/>
    </source>
</evidence>
<feature type="region of interest" description="Disordered" evidence="3">
    <location>
        <begin position="230"/>
        <end position="261"/>
    </location>
</feature>
<dbReference type="PROSITE" id="PS50157">
    <property type="entry name" value="ZINC_FINGER_C2H2_2"/>
    <property type="match status" value="1"/>
</dbReference>
<dbReference type="GO" id="GO:0008270">
    <property type="term" value="F:zinc ion binding"/>
    <property type="evidence" value="ECO:0007669"/>
    <property type="project" value="UniProtKB-KW"/>
</dbReference>
<sequence>MPLCFRLCPINPPMQTEEQLRTYVTQLQLARINDLEFHRFQLNSQLGSLHQEFQEKEQKLKAEFQAKEQKWRYEHEVDRRLVMAELKLLLLNQNGSGPVPVPPNREPDSEEAAPAELEVMMDELMTTKNKLKDALKEIDELKAVAGINETNFRTQLGIKDARINKLETEVETLKIRLKTSEQKRNVKLAELRMTKEGEHELLRPVKKKGTNLVSDDETEDVKVLASKFTKKGPKTEKAGEATETQMQLVPSSKLPPAQTLPESSDDEVEVEFLGEVNARNALVPVQTGGPPKPKTKQGCKQVVLSSQGPQVQHQDATIPLQKFKCAKCPRRLYMFSQWRYHMEKAHQTTRLHGSVGCSACGKIFDTKRQYFEHRKQFHAGLKRKPLPTPRRSRTRSEDPEYRP</sequence>
<keyword evidence="1" id="KW-0862">Zinc</keyword>
<dbReference type="Proteomes" id="UP000094527">
    <property type="component" value="Unassembled WGS sequence"/>
</dbReference>
<proteinExistence type="predicted"/>
<comment type="caution">
    <text evidence="5">The sequence shown here is derived from an EMBL/GenBank/DDBJ whole genome shotgun (WGS) entry which is preliminary data.</text>
</comment>